<dbReference type="PANTHER" id="PTHR38926:SF5">
    <property type="entry name" value="F-BOX AND LEUCINE-RICH REPEAT PROTEIN 6"/>
    <property type="match status" value="1"/>
</dbReference>
<comment type="caution">
    <text evidence="1">The sequence shown here is derived from an EMBL/GenBank/DDBJ whole genome shotgun (WGS) entry which is preliminary data.</text>
</comment>
<dbReference type="InterPro" id="IPR032675">
    <property type="entry name" value="LRR_dom_sf"/>
</dbReference>
<evidence type="ECO:0000313" key="2">
    <source>
        <dbReference type="Proteomes" id="UP000440578"/>
    </source>
</evidence>
<keyword evidence="2" id="KW-1185">Reference proteome</keyword>
<dbReference type="PANTHER" id="PTHR38926">
    <property type="entry name" value="F-BOX DOMAIN CONTAINING PROTEIN, EXPRESSED"/>
    <property type="match status" value="1"/>
</dbReference>
<sequence length="524" mass="58226">MSALENLLVDRPSPMLADSADLTSLPAALLRLQTPPPLQTRLRPLPTLQALCLQAVCDRCRRRPLEPGPHWGLGDLPPPLARLAADTLWADLPPLDSGDPEEAEDLALLAEAVVTRHTRIGWLRPNDSTETVRRLARALRRRPAELREVHIRSAVSHRLVDVFLDEFLSEPATGLHVIAGRPPLDDCRTLIEACPSLTHLYGRTPTQFSLEQLRSQILTCVDLETNVTVDLRVVTDCTPALRRLRVATWYKCSPSRRPLLLAPVEAAGAPCCPRLEELEVSGYQLGASLQARLPQLRALSLVRCSAPLAGLFGHPELRRLKLQNVDSDGGALPPGAELPQLAELELHTAWGGRRRIDVSAVNACCPALRRLTLRPDYYQLVRGGPAGARGWFPHLEELTVLWLTEDCCPPEALFGDPLPRLRHLTMRRHCWLFADLLSESCPQLETLDLTSAKAGPAGAPLRRVRRLVARLCAERNIRDICERLPELRQAEIHLGYVDHMVAAGYRRLVDQLTERGVQVTVVED</sequence>
<dbReference type="AlphaFoldDB" id="A0A6A4VMB6"/>
<name>A0A6A4VMB6_AMPAM</name>
<reference evidence="1 2" key="1">
    <citation type="submission" date="2019-07" db="EMBL/GenBank/DDBJ databases">
        <title>Draft genome assembly of a fouling barnacle, Amphibalanus amphitrite (Darwin, 1854): The first reference genome for Thecostraca.</title>
        <authorList>
            <person name="Kim W."/>
        </authorList>
    </citation>
    <scope>NUCLEOTIDE SEQUENCE [LARGE SCALE GENOMIC DNA]</scope>
    <source>
        <strain evidence="1">SNU_AA5</strain>
        <tissue evidence="1">Soma without cirri and trophi</tissue>
    </source>
</reference>
<dbReference type="SUPFAM" id="SSF52047">
    <property type="entry name" value="RNI-like"/>
    <property type="match status" value="1"/>
</dbReference>
<dbReference type="Gene3D" id="3.80.10.10">
    <property type="entry name" value="Ribonuclease Inhibitor"/>
    <property type="match status" value="1"/>
</dbReference>
<evidence type="ECO:0000313" key="1">
    <source>
        <dbReference type="EMBL" id="KAF0291418.1"/>
    </source>
</evidence>
<gene>
    <name evidence="1" type="ORF">FJT64_010484</name>
</gene>
<dbReference type="Proteomes" id="UP000440578">
    <property type="component" value="Unassembled WGS sequence"/>
</dbReference>
<proteinExistence type="predicted"/>
<dbReference type="EMBL" id="VIIS01001883">
    <property type="protein sequence ID" value="KAF0291418.1"/>
    <property type="molecule type" value="Genomic_DNA"/>
</dbReference>
<protein>
    <submittedName>
        <fullName evidence="1">Uncharacterized protein</fullName>
    </submittedName>
</protein>
<organism evidence="1 2">
    <name type="scientific">Amphibalanus amphitrite</name>
    <name type="common">Striped barnacle</name>
    <name type="synonym">Balanus amphitrite</name>
    <dbReference type="NCBI Taxonomy" id="1232801"/>
    <lineage>
        <taxon>Eukaryota</taxon>
        <taxon>Metazoa</taxon>
        <taxon>Ecdysozoa</taxon>
        <taxon>Arthropoda</taxon>
        <taxon>Crustacea</taxon>
        <taxon>Multicrustacea</taxon>
        <taxon>Cirripedia</taxon>
        <taxon>Thoracica</taxon>
        <taxon>Thoracicalcarea</taxon>
        <taxon>Balanomorpha</taxon>
        <taxon>Balanoidea</taxon>
        <taxon>Balanidae</taxon>
        <taxon>Amphibalaninae</taxon>
        <taxon>Amphibalanus</taxon>
    </lineage>
</organism>
<accession>A0A6A4VMB6</accession>